<dbReference type="Proteomes" id="UP001589608">
    <property type="component" value="Unassembled WGS sequence"/>
</dbReference>
<gene>
    <name evidence="1" type="ORF">ACFFTR_44730</name>
</gene>
<sequence>MLSYPVPEVEPAARGIGWLRANVSRFANGEVHARRRAIVEEIVAGIDLDGLRRAYDGHPVAPLARALGVAERVMPGVVADVRVAAAAYQTGDAAADSAVDRLVAVFGGEYDERTAAHIQVLVQACDATATLIERARTRTVDEVLRTDPPVAATRRVGPDGTVVVVPLTATPFGAGPRGCPGREHALALVEGALR</sequence>
<evidence type="ECO:0000313" key="1">
    <source>
        <dbReference type="EMBL" id="MFB9450229.1"/>
    </source>
</evidence>
<dbReference type="InterPro" id="IPR036396">
    <property type="entry name" value="Cyt_P450_sf"/>
</dbReference>
<reference evidence="1 2" key="1">
    <citation type="submission" date="2024-09" db="EMBL/GenBank/DDBJ databases">
        <authorList>
            <person name="Sun Q."/>
            <person name="Mori K."/>
        </authorList>
    </citation>
    <scope>NUCLEOTIDE SEQUENCE [LARGE SCALE GENOMIC DNA]</scope>
    <source>
        <strain evidence="1 2">JCM 3307</strain>
    </source>
</reference>
<name>A0ABV5MN02_9ACTN</name>
<dbReference type="SUPFAM" id="SSF48264">
    <property type="entry name" value="Cytochrome P450"/>
    <property type="match status" value="1"/>
</dbReference>
<evidence type="ECO:0000313" key="2">
    <source>
        <dbReference type="Proteomes" id="UP001589608"/>
    </source>
</evidence>
<proteinExistence type="predicted"/>
<dbReference type="InterPro" id="IPR017972">
    <property type="entry name" value="Cyt_P450_CS"/>
</dbReference>
<comment type="caution">
    <text evidence="1">The sequence shown here is derived from an EMBL/GenBank/DDBJ whole genome shotgun (WGS) entry which is preliminary data.</text>
</comment>
<organism evidence="1 2">
    <name type="scientific">Dactylosporangium vinaceum</name>
    <dbReference type="NCBI Taxonomy" id="53362"/>
    <lineage>
        <taxon>Bacteria</taxon>
        <taxon>Bacillati</taxon>
        <taxon>Actinomycetota</taxon>
        <taxon>Actinomycetes</taxon>
        <taxon>Micromonosporales</taxon>
        <taxon>Micromonosporaceae</taxon>
        <taxon>Dactylosporangium</taxon>
    </lineage>
</organism>
<dbReference type="PROSITE" id="PS00086">
    <property type="entry name" value="CYTOCHROME_P450"/>
    <property type="match status" value="1"/>
</dbReference>
<protein>
    <submittedName>
        <fullName evidence="1">Cytochrome P450</fullName>
    </submittedName>
</protein>
<dbReference type="RefSeq" id="WP_223102385.1">
    <property type="nucleotide sequence ID" value="NZ_CP061913.1"/>
</dbReference>
<keyword evidence="2" id="KW-1185">Reference proteome</keyword>
<dbReference type="EMBL" id="JBHMCA010000072">
    <property type="protein sequence ID" value="MFB9450229.1"/>
    <property type="molecule type" value="Genomic_DNA"/>
</dbReference>
<accession>A0ABV5MN02</accession>